<evidence type="ECO:0000256" key="3">
    <source>
        <dbReference type="ARBA" id="ARBA00022806"/>
    </source>
</evidence>
<dbReference type="GO" id="GO:0043138">
    <property type="term" value="F:3'-5' DNA helicase activity"/>
    <property type="evidence" value="ECO:0007669"/>
    <property type="project" value="TreeGrafter"/>
</dbReference>
<name>A0A948TGZ8_9GAMM</name>
<evidence type="ECO:0000313" key="9">
    <source>
        <dbReference type="EMBL" id="MBU3844744.1"/>
    </source>
</evidence>
<dbReference type="Pfam" id="PF00580">
    <property type="entry name" value="UvrD-helicase"/>
    <property type="match status" value="1"/>
</dbReference>
<dbReference type="GO" id="GO:0016787">
    <property type="term" value="F:hydrolase activity"/>
    <property type="evidence" value="ECO:0007669"/>
    <property type="project" value="UniProtKB-UniRule"/>
</dbReference>
<evidence type="ECO:0000256" key="6">
    <source>
        <dbReference type="ARBA" id="ARBA00034923"/>
    </source>
</evidence>
<dbReference type="GO" id="GO:0033202">
    <property type="term" value="C:DNA helicase complex"/>
    <property type="evidence" value="ECO:0007669"/>
    <property type="project" value="TreeGrafter"/>
</dbReference>
<dbReference type="PANTHER" id="PTHR11070:SF2">
    <property type="entry name" value="ATP-DEPENDENT DNA HELICASE SRS2"/>
    <property type="match status" value="1"/>
</dbReference>
<keyword evidence="3 7" id="KW-0347">Helicase</keyword>
<reference evidence="9" key="2">
    <citation type="submission" date="2021-04" db="EMBL/GenBank/DDBJ databases">
        <authorList>
            <person name="Gilroy R."/>
        </authorList>
    </citation>
    <scope>NUCLEOTIDE SEQUENCE</scope>
    <source>
        <strain evidence="9">378</strain>
    </source>
</reference>
<evidence type="ECO:0000256" key="1">
    <source>
        <dbReference type="ARBA" id="ARBA00022741"/>
    </source>
</evidence>
<dbReference type="GO" id="GO:0003677">
    <property type="term" value="F:DNA binding"/>
    <property type="evidence" value="ECO:0007669"/>
    <property type="project" value="UniProtKB-KW"/>
</dbReference>
<evidence type="ECO:0000256" key="5">
    <source>
        <dbReference type="ARBA" id="ARBA00023125"/>
    </source>
</evidence>
<dbReference type="Gene3D" id="1.10.10.160">
    <property type="match status" value="1"/>
</dbReference>
<dbReference type="SUPFAM" id="SSF52540">
    <property type="entry name" value="P-loop containing nucleoside triphosphate hydrolases"/>
    <property type="match status" value="1"/>
</dbReference>
<dbReference type="Gene3D" id="3.40.50.300">
    <property type="entry name" value="P-loop containing nucleotide triphosphate hydrolases"/>
    <property type="match status" value="1"/>
</dbReference>
<keyword evidence="1 7" id="KW-0547">Nucleotide-binding</keyword>
<evidence type="ECO:0000313" key="10">
    <source>
        <dbReference type="Proteomes" id="UP000733611"/>
    </source>
</evidence>
<dbReference type="InterPro" id="IPR000212">
    <property type="entry name" value="DNA_helicase_UvrD/REP"/>
</dbReference>
<evidence type="ECO:0000256" key="2">
    <source>
        <dbReference type="ARBA" id="ARBA00022801"/>
    </source>
</evidence>
<dbReference type="PROSITE" id="PS51198">
    <property type="entry name" value="UVRD_HELICASE_ATP_BIND"/>
    <property type="match status" value="1"/>
</dbReference>
<dbReference type="InterPro" id="IPR014016">
    <property type="entry name" value="UvrD-like_ATP-bd"/>
</dbReference>
<dbReference type="GO" id="GO:0000725">
    <property type="term" value="P:recombinational repair"/>
    <property type="evidence" value="ECO:0007669"/>
    <property type="project" value="TreeGrafter"/>
</dbReference>
<evidence type="ECO:0000256" key="4">
    <source>
        <dbReference type="ARBA" id="ARBA00022840"/>
    </source>
</evidence>
<feature type="binding site" evidence="7">
    <location>
        <begin position="31"/>
        <end position="38"/>
    </location>
    <ligand>
        <name>ATP</name>
        <dbReference type="ChEBI" id="CHEBI:30616"/>
    </ligand>
</feature>
<keyword evidence="4 7" id="KW-0067">ATP-binding</keyword>
<feature type="domain" description="UvrD-like helicase ATP-binding" evidence="8">
    <location>
        <begin position="10"/>
        <end position="229"/>
    </location>
</feature>
<keyword evidence="5" id="KW-0238">DNA-binding</keyword>
<comment type="caution">
    <text evidence="9">The sequence shown here is derived from an EMBL/GenBank/DDBJ whole genome shotgun (WGS) entry which is preliminary data.</text>
</comment>
<reference evidence="9" key="1">
    <citation type="journal article" date="2021" name="PeerJ">
        <title>Extensive microbial diversity within the chicken gut microbiome revealed by metagenomics and culture.</title>
        <authorList>
            <person name="Gilroy R."/>
            <person name="Ravi A."/>
            <person name="Getino M."/>
            <person name="Pursley I."/>
            <person name="Horton D.L."/>
            <person name="Alikhan N.F."/>
            <person name="Baker D."/>
            <person name="Gharbi K."/>
            <person name="Hall N."/>
            <person name="Watson M."/>
            <person name="Adriaenssens E.M."/>
            <person name="Foster-Nyarko E."/>
            <person name="Jarju S."/>
            <person name="Secka A."/>
            <person name="Antonio M."/>
            <person name="Oren A."/>
            <person name="Chaudhuri R.R."/>
            <person name="La Ragione R."/>
            <person name="Hildebrand F."/>
            <person name="Pallen M.J."/>
        </authorList>
    </citation>
    <scope>NUCLEOTIDE SEQUENCE</scope>
    <source>
        <strain evidence="9">378</strain>
    </source>
</reference>
<dbReference type="Proteomes" id="UP000733611">
    <property type="component" value="Unassembled WGS sequence"/>
</dbReference>
<proteinExistence type="predicted"/>
<dbReference type="GO" id="GO:0005524">
    <property type="term" value="F:ATP binding"/>
    <property type="evidence" value="ECO:0007669"/>
    <property type="project" value="UniProtKB-UniRule"/>
</dbReference>
<dbReference type="EMBL" id="JAHLFE010000161">
    <property type="protein sequence ID" value="MBU3844744.1"/>
    <property type="molecule type" value="Genomic_DNA"/>
</dbReference>
<evidence type="ECO:0000256" key="7">
    <source>
        <dbReference type="PROSITE-ProRule" id="PRU00560"/>
    </source>
</evidence>
<accession>A0A948TGZ8</accession>
<protein>
    <recommendedName>
        <fullName evidence="6">DNA 3'-5' helicase II</fullName>
    </recommendedName>
</protein>
<dbReference type="GO" id="GO:0005829">
    <property type="term" value="C:cytosol"/>
    <property type="evidence" value="ECO:0007669"/>
    <property type="project" value="TreeGrafter"/>
</dbReference>
<keyword evidence="2 7" id="KW-0378">Hydrolase</keyword>
<dbReference type="InterPro" id="IPR027417">
    <property type="entry name" value="P-loop_NTPase"/>
</dbReference>
<dbReference type="PANTHER" id="PTHR11070">
    <property type="entry name" value="UVRD / RECB / PCRA DNA HELICASE FAMILY MEMBER"/>
    <property type="match status" value="1"/>
</dbReference>
<evidence type="ECO:0000259" key="8">
    <source>
        <dbReference type="PROSITE" id="PS51198"/>
    </source>
</evidence>
<gene>
    <name evidence="9" type="ORF">H9847_07770</name>
</gene>
<dbReference type="AlphaFoldDB" id="A0A948TGZ8"/>
<organism evidence="9 10">
    <name type="scientific">Candidatus Anaerobiospirillum pullicola</name>
    <dbReference type="NCBI Taxonomy" id="2838451"/>
    <lineage>
        <taxon>Bacteria</taxon>
        <taxon>Pseudomonadati</taxon>
        <taxon>Pseudomonadota</taxon>
        <taxon>Gammaproteobacteria</taxon>
        <taxon>Aeromonadales</taxon>
        <taxon>Succinivibrionaceae</taxon>
        <taxon>Anaerobiospirillum</taxon>
    </lineage>
</organism>
<dbReference type="CDD" id="cd17932">
    <property type="entry name" value="DEXQc_UvrD"/>
    <property type="match status" value="1"/>
</dbReference>
<sequence length="229" mass="26294">MEDISAQLLAELNTQQQNAVQETEGYICLHAGAGTGKTRTLTYRYAYLLSAYGIAPQALWAVTFTNRAAEEMRSRVRSLCGSLVGNPFITTFHGFCALFLRDEITAIGWPKTFTIADVRDVNEILKPILEELKIDGKRYPLRKVWAFIDATKEDQKDYVPAFVGADSTELLRRSEQAPDPLNKIFWRYLFAQRTTYTLDFDDLIILTLHILKSFPEVRERWQERFNEAA</sequence>
<dbReference type="InterPro" id="IPR013986">
    <property type="entry name" value="DExx_box_DNA_helicase_dom_sf"/>
</dbReference>